<gene>
    <name evidence="1" type="ORF">C1H84_08655</name>
</gene>
<keyword evidence="2" id="KW-1185">Reference proteome</keyword>
<dbReference type="InterPro" id="IPR016024">
    <property type="entry name" value="ARM-type_fold"/>
</dbReference>
<name>A0A365YIP1_9MICC</name>
<dbReference type="SUPFAM" id="SSF48371">
    <property type="entry name" value="ARM repeat"/>
    <property type="match status" value="1"/>
</dbReference>
<sequence length="1150" mass="126616">MLLSGVADGSPAVLFIDQLDAVATYSGRMQDNFDAVSDVLAEAAANPNLRIVLVVRTVDLEFDPRLRQLRADKERVGELKLGPYTPAQVLEALERSGIDPRSVQPVTLKLLEAPLHYAIFSQLGEENRMKSFATLPDLYERFTDQTIRNLRARVGSLNWISITGPLISHMSKNEVLAAPSSILRSADQAEVEALISAGVLFKEKSSVSFFHETYFDYLFAESFVAEGRDLRAFLVESGQTLFRRAQTRQVLEYLVRTNRTEFRETVVSLFSDDSVRSHLLDIPITLLRQLEASPDDWEPLKAIAFGTSWKSEHLLSLLALPTWFDAADALGDWEGMLADESSSKRVANQFISAARERPIRVSQLVRPHLGESAFWDSVASSLLGWSLRPELVPLAVEILEGGHSDGLRGPIAVNSDFWSVLYTMSKESPADAATVTGAYLRRVLFLSSKDGVANPFESEYLPSYSSSGGEEIILNIASGAPERFIDEVLPFIIRVSEDTADQAASDEFRSGSCWRYRWPGEPHGIDGVLFFGVETALQSLNDRNAADLLKILYPLMTSDFEEIRFLACRALTSYSLADDAIRWLVSDQRNLELGYASGPRWATRDLLIAATATCASDLLVTISRILLEYYPSYERSTWGWKSFGRAQLELLTGIVPERRSSTVVRRIQELERKFGYQSLEAPQGVTSGTVGAPVPQEAVKHMSDAQWLEAIRTHDSDKVEWSHEDGPRGGLRELSSLLGQCATAEPKRFVRIGMALDDRTYAAHVGSIIRAVADKIQVTLLTELCVHGRELAGQDLGREICWAIQEVAADATDELIEILISCASDDDPAEEQARTRAEGEDPYYGGDLSTAGLNCTRGAAANAAASIIFAQPERSGQILELVRKLSVDPIMAVRVRTSEAILALLNTHPDQALEIANDMFTSATLDIFDSRETAELLKHACLRAPRIFSTHLARALQTDGPGAKRAGYPWIVAYINGALEDPAPRAISELNSGARAGVAKVLANSSGVAPEVLAFLLNDDDSEVHDTAARALRHTHELEPAAAENLIQEFISSLAFAKNMENLFVSLDRATFVLPPSTIVACERCVETQDLALGDIRTSDALLSTHLIATVLRLYKQGDTTTRRRCLDIIDRLAETAAYGLEGALDQERI</sequence>
<dbReference type="EMBL" id="POAF01000003">
    <property type="protein sequence ID" value="RBM01894.1"/>
    <property type="molecule type" value="Genomic_DNA"/>
</dbReference>
<protein>
    <submittedName>
        <fullName evidence="1">Uncharacterized protein</fullName>
    </submittedName>
</protein>
<dbReference type="Proteomes" id="UP000252167">
    <property type="component" value="Unassembled WGS sequence"/>
</dbReference>
<comment type="caution">
    <text evidence="1">The sequence shown here is derived from an EMBL/GenBank/DDBJ whole genome shotgun (WGS) entry which is preliminary data.</text>
</comment>
<dbReference type="AlphaFoldDB" id="A0A365YIP1"/>
<evidence type="ECO:0000313" key="1">
    <source>
        <dbReference type="EMBL" id="RBM01894.1"/>
    </source>
</evidence>
<reference evidence="1 2" key="1">
    <citation type="submission" date="2018-01" db="EMBL/GenBank/DDBJ databases">
        <title>Glutamicibacter soli strain NHPC-3 Whole genome sequence and assembly.</title>
        <authorList>
            <person name="Choudhury P."/>
            <person name="Gupta D."/>
            <person name="Sengupta K."/>
            <person name="Jawed A."/>
            <person name="Sultana N."/>
            <person name="Saha P."/>
        </authorList>
    </citation>
    <scope>NUCLEOTIDE SEQUENCE [LARGE SCALE GENOMIC DNA]</scope>
    <source>
        <strain evidence="1 2">NHPC-3</strain>
    </source>
</reference>
<proteinExistence type="predicted"/>
<dbReference type="InterPro" id="IPR011989">
    <property type="entry name" value="ARM-like"/>
</dbReference>
<dbReference type="Gene3D" id="1.25.10.10">
    <property type="entry name" value="Leucine-rich Repeat Variant"/>
    <property type="match status" value="1"/>
</dbReference>
<evidence type="ECO:0000313" key="2">
    <source>
        <dbReference type="Proteomes" id="UP000252167"/>
    </source>
</evidence>
<accession>A0A365YIP1</accession>
<organism evidence="1 2">
    <name type="scientific">Glutamicibacter soli</name>
    <dbReference type="NCBI Taxonomy" id="453836"/>
    <lineage>
        <taxon>Bacteria</taxon>
        <taxon>Bacillati</taxon>
        <taxon>Actinomycetota</taxon>
        <taxon>Actinomycetes</taxon>
        <taxon>Micrococcales</taxon>
        <taxon>Micrococcaceae</taxon>
        <taxon>Glutamicibacter</taxon>
    </lineage>
</organism>